<evidence type="ECO:0000313" key="2">
    <source>
        <dbReference type="EMBL" id="GAA3720034.1"/>
    </source>
</evidence>
<comment type="caution">
    <text evidence="2">The sequence shown here is derived from an EMBL/GenBank/DDBJ whole genome shotgun (WGS) entry which is preliminary data.</text>
</comment>
<evidence type="ECO:0000256" key="1">
    <source>
        <dbReference type="SAM" id="Phobius"/>
    </source>
</evidence>
<evidence type="ECO:0000313" key="3">
    <source>
        <dbReference type="Proteomes" id="UP001499884"/>
    </source>
</evidence>
<proteinExistence type="predicted"/>
<organism evidence="2 3">
    <name type="scientific">Streptomyces tremellae</name>
    <dbReference type="NCBI Taxonomy" id="1124239"/>
    <lineage>
        <taxon>Bacteria</taxon>
        <taxon>Bacillati</taxon>
        <taxon>Actinomycetota</taxon>
        <taxon>Actinomycetes</taxon>
        <taxon>Kitasatosporales</taxon>
        <taxon>Streptomycetaceae</taxon>
        <taxon>Streptomyces</taxon>
    </lineage>
</organism>
<dbReference type="EMBL" id="BAABEP010000007">
    <property type="protein sequence ID" value="GAA3720034.1"/>
    <property type="molecule type" value="Genomic_DNA"/>
</dbReference>
<feature type="transmembrane region" description="Helical" evidence="1">
    <location>
        <begin position="50"/>
        <end position="68"/>
    </location>
</feature>
<dbReference type="Proteomes" id="UP001499884">
    <property type="component" value="Unassembled WGS sequence"/>
</dbReference>
<reference evidence="3" key="1">
    <citation type="journal article" date="2019" name="Int. J. Syst. Evol. Microbiol.">
        <title>The Global Catalogue of Microorganisms (GCM) 10K type strain sequencing project: providing services to taxonomists for standard genome sequencing and annotation.</title>
        <authorList>
            <consortium name="The Broad Institute Genomics Platform"/>
            <consortium name="The Broad Institute Genome Sequencing Center for Infectious Disease"/>
            <person name="Wu L."/>
            <person name="Ma J."/>
        </authorList>
    </citation>
    <scope>NUCLEOTIDE SEQUENCE [LARGE SCALE GENOMIC DNA]</scope>
    <source>
        <strain evidence="3">JCM 30846</strain>
    </source>
</reference>
<feature type="transmembrane region" description="Helical" evidence="1">
    <location>
        <begin position="21"/>
        <end position="44"/>
    </location>
</feature>
<sequence>MNSVTRALSAGRRLGRQAAEALFENPAALGTLLLAGLTVFWAVLGTVYGIVSSLVAMGVTAGLAVRYARR</sequence>
<name>A0ABP7EJ82_9ACTN</name>
<accession>A0ABP7EJ82</accession>
<keyword evidence="1" id="KW-0812">Transmembrane</keyword>
<protein>
    <submittedName>
        <fullName evidence="2">Uncharacterized protein</fullName>
    </submittedName>
</protein>
<dbReference type="RefSeq" id="WP_345643311.1">
    <property type="nucleotide sequence ID" value="NZ_BAABEP010000007.1"/>
</dbReference>
<keyword evidence="1" id="KW-1133">Transmembrane helix</keyword>
<keyword evidence="3" id="KW-1185">Reference proteome</keyword>
<keyword evidence="1" id="KW-0472">Membrane</keyword>
<gene>
    <name evidence="2" type="ORF">GCM10023082_16800</name>
</gene>